<name>W2ZJ07_PHYNI</name>
<feature type="non-terminal residue" evidence="2">
    <location>
        <position position="58"/>
    </location>
</feature>
<sequence length="58" mass="6800">AVTLSRILEYFEEKNPAWKQIESVVIDKDLVEWGTLKAAFPRAKILLCQFHAIARWKK</sequence>
<accession>W2ZJ07</accession>
<reference evidence="2 3" key="1">
    <citation type="submission" date="2013-11" db="EMBL/GenBank/DDBJ databases">
        <title>The Genome Sequence of Phytophthora parasitica P10297.</title>
        <authorList>
            <consortium name="The Broad Institute Genomics Platform"/>
            <person name="Russ C."/>
            <person name="Tyler B."/>
            <person name="Panabieres F."/>
            <person name="Shan W."/>
            <person name="Tripathy S."/>
            <person name="Grunwald N."/>
            <person name="Machado M."/>
            <person name="Johnson C.S."/>
            <person name="Walker B."/>
            <person name="Young S.K."/>
            <person name="Zeng Q."/>
            <person name="Gargeya S."/>
            <person name="Fitzgerald M."/>
            <person name="Haas B."/>
            <person name="Abouelleil A."/>
            <person name="Allen A.W."/>
            <person name="Alvarado L."/>
            <person name="Arachchi H.M."/>
            <person name="Berlin A.M."/>
            <person name="Chapman S.B."/>
            <person name="Gainer-Dewar J."/>
            <person name="Goldberg J."/>
            <person name="Griggs A."/>
            <person name="Gujja S."/>
            <person name="Hansen M."/>
            <person name="Howarth C."/>
            <person name="Imamovic A."/>
            <person name="Ireland A."/>
            <person name="Larimer J."/>
            <person name="McCowan C."/>
            <person name="Murphy C."/>
            <person name="Pearson M."/>
            <person name="Poon T.W."/>
            <person name="Priest M."/>
            <person name="Roberts A."/>
            <person name="Saif S."/>
            <person name="Shea T."/>
            <person name="Sisk P."/>
            <person name="Sykes S."/>
            <person name="Wortman J."/>
            <person name="Nusbaum C."/>
            <person name="Birren B."/>
        </authorList>
    </citation>
    <scope>NUCLEOTIDE SEQUENCE [LARGE SCALE GENOMIC DNA]</scope>
    <source>
        <strain evidence="2 3">P10297</strain>
    </source>
</reference>
<dbReference type="EMBL" id="ANIY01001398">
    <property type="protein sequence ID" value="ETP47045.1"/>
    <property type="molecule type" value="Genomic_DNA"/>
</dbReference>
<dbReference type="Pfam" id="PF21056">
    <property type="entry name" value="ZSWIM1-3_RNaseH-like"/>
    <property type="match status" value="1"/>
</dbReference>
<dbReference type="InterPro" id="IPR048324">
    <property type="entry name" value="ZSWIM1-3_RNaseH-like"/>
</dbReference>
<gene>
    <name evidence="2" type="ORF">F442_06812</name>
</gene>
<dbReference type="Proteomes" id="UP000018948">
    <property type="component" value="Unassembled WGS sequence"/>
</dbReference>
<protein>
    <recommendedName>
        <fullName evidence="1">ZSWIM1/3 RNaseH-like domain-containing protein</fullName>
    </recommendedName>
</protein>
<comment type="caution">
    <text evidence="2">The sequence shown here is derived from an EMBL/GenBank/DDBJ whole genome shotgun (WGS) entry which is preliminary data.</text>
</comment>
<proteinExistence type="predicted"/>
<dbReference type="OrthoDB" id="166650at2759"/>
<organism evidence="2 3">
    <name type="scientific">Phytophthora nicotianae P10297</name>
    <dbReference type="NCBI Taxonomy" id="1317064"/>
    <lineage>
        <taxon>Eukaryota</taxon>
        <taxon>Sar</taxon>
        <taxon>Stramenopiles</taxon>
        <taxon>Oomycota</taxon>
        <taxon>Peronosporomycetes</taxon>
        <taxon>Peronosporales</taxon>
        <taxon>Peronosporaceae</taxon>
        <taxon>Phytophthora</taxon>
    </lineage>
</organism>
<feature type="domain" description="ZSWIM1/3 RNaseH-like" evidence="1">
    <location>
        <begin position="3"/>
        <end position="46"/>
    </location>
</feature>
<evidence type="ECO:0000259" key="1">
    <source>
        <dbReference type="Pfam" id="PF21056"/>
    </source>
</evidence>
<dbReference type="AlphaFoldDB" id="W2ZJ07"/>
<evidence type="ECO:0000313" key="2">
    <source>
        <dbReference type="EMBL" id="ETP47045.1"/>
    </source>
</evidence>
<evidence type="ECO:0000313" key="3">
    <source>
        <dbReference type="Proteomes" id="UP000018948"/>
    </source>
</evidence>
<feature type="non-terminal residue" evidence="2">
    <location>
        <position position="1"/>
    </location>
</feature>